<dbReference type="RefSeq" id="XP_014936795.3">
    <property type="nucleotide sequence ID" value="XM_015081309.3"/>
</dbReference>
<feature type="DNA-binding region" description="HMG box" evidence="4">
    <location>
        <begin position="100"/>
        <end position="168"/>
    </location>
</feature>
<keyword evidence="3 4" id="KW-0539">Nucleus</keyword>
<reference evidence="8" key="1">
    <citation type="submission" date="2025-08" db="UniProtKB">
        <authorList>
            <consortium name="RefSeq"/>
        </authorList>
    </citation>
    <scope>IDENTIFICATION</scope>
    <source>
        <tissue evidence="8">Blood</tissue>
    </source>
</reference>
<dbReference type="AlphaFoldDB" id="A0A6J0A194"/>
<protein>
    <submittedName>
        <fullName evidence="8">Upstream-binding factor 1-like protein 1</fullName>
    </submittedName>
</protein>
<dbReference type="InterPro" id="IPR009071">
    <property type="entry name" value="HMG_box_dom"/>
</dbReference>
<feature type="compositionally biased region" description="Polar residues" evidence="5">
    <location>
        <begin position="176"/>
        <end position="190"/>
    </location>
</feature>
<feature type="compositionally biased region" description="Low complexity" evidence="5">
    <location>
        <begin position="395"/>
        <end position="405"/>
    </location>
</feature>
<dbReference type="KEGG" id="aju:106983130"/>
<dbReference type="Pfam" id="PF00505">
    <property type="entry name" value="HMG_box"/>
    <property type="match status" value="1"/>
</dbReference>
<evidence type="ECO:0000256" key="1">
    <source>
        <dbReference type="ARBA" id="ARBA00004123"/>
    </source>
</evidence>
<dbReference type="InterPro" id="IPR051762">
    <property type="entry name" value="UBF1"/>
</dbReference>
<dbReference type="PANTHER" id="PTHR46318">
    <property type="entry name" value="UPSTREAM BINDING TRANSCRIPTION FACTOR"/>
    <property type="match status" value="1"/>
</dbReference>
<evidence type="ECO:0000256" key="2">
    <source>
        <dbReference type="ARBA" id="ARBA00023125"/>
    </source>
</evidence>
<keyword evidence="2 4" id="KW-0238">DNA-binding</keyword>
<dbReference type="Proteomes" id="UP001652583">
    <property type="component" value="Chromosome D1"/>
</dbReference>
<name>A0A6J0A194_ACIJB</name>
<evidence type="ECO:0000256" key="3">
    <source>
        <dbReference type="ARBA" id="ARBA00023242"/>
    </source>
</evidence>
<feature type="DNA-binding region" description="HMG box" evidence="4">
    <location>
        <begin position="221"/>
        <end position="287"/>
    </location>
</feature>
<sequence>MALSRGRGHWSKEDIVKLLDRMETNLPSNDSHTFKTTQSQMDWEKVAFKDYSGEMCKLKWLEVSYHLRKFRTLTELVLEAKEHVEKPDRSKKRKKHPDLPKKPLTAYLRFFMEKRPQCSQKYPNLSNQELTKVLSKKYKELPEKIKLKYIQDFQKEKQEFEEKLAQFKDDHPDLFQNPNKSDVTKRSPNGAQKKFPSHVPEVKSPLGSCFSKRMIFRGEPRKPPMNGYEKFHRDLWSSRELRDVPPRERRVEIGRRWQRVPQSQKDHYKQQAEELQKQYKVDLDDWLKTLSPEQYAAYREATYSKCKNMSMRGGPDPKVRGTDLQSPSARSLQEGLGWESGLQAPETESPETTGGNAHASWGSGEDEEGEEGEEGSSSSDSSSGSECEDCEFEDSGSSTSSLGDSSDADPN</sequence>
<accession>A0A6J0A194</accession>
<dbReference type="CDD" id="cd21998">
    <property type="entry name" value="HMG-box_UBF1_rpt1-like"/>
    <property type="match status" value="1"/>
</dbReference>
<evidence type="ECO:0000313" key="8">
    <source>
        <dbReference type="RefSeq" id="XP_014936795.3"/>
    </source>
</evidence>
<evidence type="ECO:0000256" key="4">
    <source>
        <dbReference type="PROSITE-ProRule" id="PRU00267"/>
    </source>
</evidence>
<organism evidence="7 8">
    <name type="scientific">Acinonyx jubatus</name>
    <name type="common">Cheetah</name>
    <dbReference type="NCBI Taxonomy" id="32536"/>
    <lineage>
        <taxon>Eukaryota</taxon>
        <taxon>Metazoa</taxon>
        <taxon>Chordata</taxon>
        <taxon>Craniata</taxon>
        <taxon>Vertebrata</taxon>
        <taxon>Euteleostomi</taxon>
        <taxon>Mammalia</taxon>
        <taxon>Eutheria</taxon>
        <taxon>Laurasiatheria</taxon>
        <taxon>Carnivora</taxon>
        <taxon>Feliformia</taxon>
        <taxon>Felidae</taxon>
        <taxon>Felinae</taxon>
        <taxon>Acinonyx</taxon>
    </lineage>
</organism>
<feature type="compositionally biased region" description="Low complexity" evidence="5">
    <location>
        <begin position="375"/>
        <end position="385"/>
    </location>
</feature>
<feature type="domain" description="HMG box" evidence="6">
    <location>
        <begin position="221"/>
        <end position="287"/>
    </location>
</feature>
<dbReference type="Gene3D" id="1.10.30.10">
    <property type="entry name" value="High mobility group box domain"/>
    <property type="match status" value="2"/>
</dbReference>
<feature type="domain" description="HMG box" evidence="6">
    <location>
        <begin position="100"/>
        <end position="168"/>
    </location>
</feature>
<dbReference type="InterPro" id="IPR036910">
    <property type="entry name" value="HMG_box_dom_sf"/>
</dbReference>
<evidence type="ECO:0000313" key="7">
    <source>
        <dbReference type="Proteomes" id="UP001652583"/>
    </source>
</evidence>
<dbReference type="PROSITE" id="PS50118">
    <property type="entry name" value="HMG_BOX_2"/>
    <property type="match status" value="2"/>
</dbReference>
<dbReference type="GO" id="GO:0005634">
    <property type="term" value="C:nucleus"/>
    <property type="evidence" value="ECO:0007669"/>
    <property type="project" value="UniProtKB-SubCell"/>
</dbReference>
<feature type="compositionally biased region" description="Acidic residues" evidence="5">
    <location>
        <begin position="364"/>
        <end position="374"/>
    </location>
</feature>
<comment type="subcellular location">
    <subcellularLocation>
        <location evidence="1">Nucleus</location>
    </subcellularLocation>
</comment>
<gene>
    <name evidence="8" type="primary">UBTFL1</name>
</gene>
<dbReference type="GeneID" id="106983130"/>
<dbReference type="PANTHER" id="PTHR46318:SF1">
    <property type="entry name" value="UPSTREAM-BINDING FACTOR 1-LIKE PROTEIN 1-RELATED"/>
    <property type="match status" value="1"/>
</dbReference>
<dbReference type="GO" id="GO:0003677">
    <property type="term" value="F:DNA binding"/>
    <property type="evidence" value="ECO:0007669"/>
    <property type="project" value="UniProtKB-UniRule"/>
</dbReference>
<feature type="region of interest" description="Disordered" evidence="5">
    <location>
        <begin position="307"/>
        <end position="411"/>
    </location>
</feature>
<dbReference type="SUPFAM" id="SSF47095">
    <property type="entry name" value="HMG-box"/>
    <property type="match status" value="2"/>
</dbReference>
<feature type="region of interest" description="Disordered" evidence="5">
    <location>
        <begin position="170"/>
        <end position="200"/>
    </location>
</feature>
<proteinExistence type="predicted"/>
<evidence type="ECO:0000256" key="5">
    <source>
        <dbReference type="SAM" id="MobiDB-lite"/>
    </source>
</evidence>
<keyword evidence="7" id="KW-1185">Reference proteome</keyword>
<dbReference type="SMART" id="SM00398">
    <property type="entry name" value="HMG"/>
    <property type="match status" value="2"/>
</dbReference>
<evidence type="ECO:0000259" key="6">
    <source>
        <dbReference type="PROSITE" id="PS50118"/>
    </source>
</evidence>
<dbReference type="CDD" id="cd22003">
    <property type="entry name" value="HMG-box_UBF1_rpt6-like"/>
    <property type="match status" value="1"/>
</dbReference>